<name>A0A1G1WAS2_9BACT</name>
<accession>A0A1G1WAS2</accession>
<sequence length="530" mass="56505">MAAPTYTSDLADFKDFETTVTFGEFAGFTAGRGQVIDTDYPIQGNSMMSVVMNTTGNAGVAVDYGSNISWTSGWCMFSWLIWLAPAAINTQANGGLVFCLGSDISNFREWNVGGNNFGSYPYGGWQNFAVDPEIAYSNITGNPGTAYRWAGPGVRVISAVSKGSPLAIDVTRFGRGEFRVVAGETGNFATFAGMAAWNDNNSRRWGLFQAIEGGYKYKGLMTLGYGGLTNFTDLNKSIVIDNTQYVQPSFNRIEIRNASSVVDWTNISITALGTVSKGQFEIFDNATVDMDGCSFTDMDTFIFNTNATIVDTTFRRCGQITAAGGTFTGSQIAASTVAADAAAFVWDVATDTNGKLDGMSFTKGTNAHHAIQLGTSSPTSVTFDGMEFTGFNASNAQNDSAILVSRTTDIVTINITNSAQLPSYKSAGATVVVQSSYTLGIHVQDAATDLIQDAVVAVYDASDNSEISNQLTDSSGDIIPASVSGNTDIYIRIRKSTSGTRYFPIETVASIVDENLSITITMIEDTTAES</sequence>
<evidence type="ECO:0000313" key="2">
    <source>
        <dbReference type="Proteomes" id="UP000176631"/>
    </source>
</evidence>
<protein>
    <submittedName>
        <fullName evidence="1">Uncharacterized protein</fullName>
    </submittedName>
</protein>
<dbReference type="EMBL" id="MHCP01000003">
    <property type="protein sequence ID" value="OGY24620.1"/>
    <property type="molecule type" value="Genomic_DNA"/>
</dbReference>
<proteinExistence type="predicted"/>
<gene>
    <name evidence="1" type="ORF">A2172_03890</name>
</gene>
<organism evidence="1 2">
    <name type="scientific">Candidatus Woykebacteria bacterium RBG_13_40_15</name>
    <dbReference type="NCBI Taxonomy" id="1802593"/>
    <lineage>
        <taxon>Bacteria</taxon>
        <taxon>Candidatus Woykeibacteriota</taxon>
    </lineage>
</organism>
<comment type="caution">
    <text evidence="1">The sequence shown here is derived from an EMBL/GenBank/DDBJ whole genome shotgun (WGS) entry which is preliminary data.</text>
</comment>
<evidence type="ECO:0000313" key="1">
    <source>
        <dbReference type="EMBL" id="OGY24620.1"/>
    </source>
</evidence>
<dbReference type="AlphaFoldDB" id="A0A1G1WAS2"/>
<dbReference type="Proteomes" id="UP000176631">
    <property type="component" value="Unassembled WGS sequence"/>
</dbReference>
<reference evidence="1 2" key="1">
    <citation type="journal article" date="2016" name="Nat. Commun.">
        <title>Thousands of microbial genomes shed light on interconnected biogeochemical processes in an aquifer system.</title>
        <authorList>
            <person name="Anantharaman K."/>
            <person name="Brown C.T."/>
            <person name="Hug L.A."/>
            <person name="Sharon I."/>
            <person name="Castelle C.J."/>
            <person name="Probst A.J."/>
            <person name="Thomas B.C."/>
            <person name="Singh A."/>
            <person name="Wilkins M.J."/>
            <person name="Karaoz U."/>
            <person name="Brodie E.L."/>
            <person name="Williams K.H."/>
            <person name="Hubbard S.S."/>
            <person name="Banfield J.F."/>
        </authorList>
    </citation>
    <scope>NUCLEOTIDE SEQUENCE [LARGE SCALE GENOMIC DNA]</scope>
</reference>